<evidence type="ECO:0000256" key="3">
    <source>
        <dbReference type="ARBA" id="ARBA00022553"/>
    </source>
</evidence>
<organism evidence="9 10">
    <name type="scientific">Sphingomonas humi</name>
    <dbReference type="NCBI Taxonomy" id="335630"/>
    <lineage>
        <taxon>Bacteria</taxon>
        <taxon>Pseudomonadati</taxon>
        <taxon>Pseudomonadota</taxon>
        <taxon>Alphaproteobacteria</taxon>
        <taxon>Sphingomonadales</taxon>
        <taxon>Sphingomonadaceae</taxon>
        <taxon>Sphingomonas</taxon>
    </lineage>
</organism>
<evidence type="ECO:0000256" key="4">
    <source>
        <dbReference type="ARBA" id="ARBA00022679"/>
    </source>
</evidence>
<dbReference type="SUPFAM" id="SSF52172">
    <property type="entry name" value="CheY-like"/>
    <property type="match status" value="1"/>
</dbReference>
<feature type="domain" description="Response regulatory" evidence="8">
    <location>
        <begin position="844"/>
        <end position="960"/>
    </location>
</feature>
<sequence length="967" mass="104963">MVSGERDMSGGLDNTESDERALADALPVICFSADPCGRLRWLNRRWDEYVGECPGQDAETRWRRASDRADDTPHQQGFASGEPFHWVERIRGRDGEAHLFLAQVQPQRDAGGTLTGWIGTCSKVTEQVESERLQAFLLKLGDLIREETDPERILAMTSEAVGLELAADRVVYGTVDWEGGIMLMSPDWRSDATVWAAHRFPLAAYSPEHIAAHTRGDTLAVSDVRIEPLVSDLARERFEAAGVVSFASVPLVKGGVARAIMTVQQFEPRQWSRFDLHLIAEAAERIWATLERAKSQAHLASAERRRVFLLAMSDRLRGESDPMQVLSLSAQALGEFLGVREVIFSEINEQGTHLCSLRSWSDGTVPPRQANIPLTALGDTLQRTYEAGLTKVSADIATDLDLPGSLRQALLDLGINAYVTVPVLSGGRLIGSLSVQSATAREWVEDDIELVEAVAERSWEALGRARAAVALRESEQLFRSVIEAHPIPVVIGQGGRLVLANPSFAALVHLGYGPAAPDTQAALAAAWEVVHPLVEGAEQGDDREASIALGTLVVPVSLSWRRIAYRGAPAVIVSIFDLTEAKRGQAELARSREALHQAEKLTALGSLLAGVSHELNNPLSIVTTQASLLEELVEGTPAADRAFKVRRAAERCSRIVQTFLAMARQKAPERREVRVGEVARAAFELVEYQLRTGGVETAFEVAPDLPPISADPDQLHQVLVNLLINAQQALQDRAGQRRMILRVARAGSDAIRIEVEDNGPGVPQDIRSRIFEPFFSTKPQGTGTGVGLSFSQGLVEAHGGRLDLFDGREGGACFRITLPILPIAIGEATGPSDSASPHSQNRGRLLVVDDEPELAEAIAIYAGRAGYQVDMAEDGASAIARLKSATYDLVLSDLRMPGLDGPGLYAWIAEEQPHLLGRLGFVTGDTMGQAADQFLERTGCPVIEKPFTGDGVRQLIERLHARRGVAA</sequence>
<dbReference type="PANTHER" id="PTHR43047">
    <property type="entry name" value="TWO-COMPONENT HISTIDINE PROTEIN KINASE"/>
    <property type="match status" value="1"/>
</dbReference>
<dbReference type="Pfam" id="PF01590">
    <property type="entry name" value="GAF"/>
    <property type="match status" value="2"/>
</dbReference>
<evidence type="ECO:0000256" key="5">
    <source>
        <dbReference type="ARBA" id="ARBA00022777"/>
    </source>
</evidence>
<dbReference type="InterPro" id="IPR005467">
    <property type="entry name" value="His_kinase_dom"/>
</dbReference>
<dbReference type="Proteomes" id="UP001501310">
    <property type="component" value="Unassembled WGS sequence"/>
</dbReference>
<proteinExistence type="predicted"/>
<feature type="domain" description="Histidine kinase" evidence="7">
    <location>
        <begin position="610"/>
        <end position="822"/>
    </location>
</feature>
<keyword evidence="3 6" id="KW-0597">Phosphoprotein</keyword>
<evidence type="ECO:0000313" key="9">
    <source>
        <dbReference type="EMBL" id="GAA4010620.1"/>
    </source>
</evidence>
<dbReference type="Gene3D" id="3.30.450.20">
    <property type="entry name" value="PAS domain"/>
    <property type="match status" value="2"/>
</dbReference>
<comment type="caution">
    <text evidence="9">The sequence shown here is derived from an EMBL/GenBank/DDBJ whole genome shotgun (WGS) entry which is preliminary data.</text>
</comment>
<dbReference type="PROSITE" id="PS50109">
    <property type="entry name" value="HIS_KIN"/>
    <property type="match status" value="1"/>
</dbReference>
<dbReference type="InterPro" id="IPR036097">
    <property type="entry name" value="HisK_dim/P_sf"/>
</dbReference>
<keyword evidence="10" id="KW-1185">Reference proteome</keyword>
<dbReference type="InterPro" id="IPR000014">
    <property type="entry name" value="PAS"/>
</dbReference>
<evidence type="ECO:0000259" key="7">
    <source>
        <dbReference type="PROSITE" id="PS50109"/>
    </source>
</evidence>
<evidence type="ECO:0000259" key="8">
    <source>
        <dbReference type="PROSITE" id="PS50110"/>
    </source>
</evidence>
<dbReference type="Pfam" id="PF13188">
    <property type="entry name" value="PAS_8"/>
    <property type="match status" value="1"/>
</dbReference>
<keyword evidence="5" id="KW-0418">Kinase</keyword>
<dbReference type="InterPro" id="IPR013656">
    <property type="entry name" value="PAS_4"/>
</dbReference>
<dbReference type="EMBL" id="BAAAZD010000002">
    <property type="protein sequence ID" value="GAA4010620.1"/>
    <property type="molecule type" value="Genomic_DNA"/>
</dbReference>
<comment type="catalytic activity">
    <reaction evidence="1">
        <text>ATP + protein L-histidine = ADP + protein N-phospho-L-histidine.</text>
        <dbReference type="EC" id="2.7.13.3"/>
    </reaction>
</comment>
<dbReference type="SMART" id="SM00388">
    <property type="entry name" value="HisKA"/>
    <property type="match status" value="1"/>
</dbReference>
<keyword evidence="4" id="KW-0808">Transferase</keyword>
<feature type="modified residue" description="4-aspartylphosphate" evidence="6">
    <location>
        <position position="893"/>
    </location>
</feature>
<dbReference type="Gene3D" id="3.30.450.40">
    <property type="match status" value="2"/>
</dbReference>
<dbReference type="SMART" id="SM00387">
    <property type="entry name" value="HATPase_c"/>
    <property type="match status" value="1"/>
</dbReference>
<dbReference type="EC" id="2.7.13.3" evidence="2"/>
<dbReference type="InterPro" id="IPR003594">
    <property type="entry name" value="HATPase_dom"/>
</dbReference>
<dbReference type="Gene3D" id="3.40.50.2300">
    <property type="match status" value="1"/>
</dbReference>
<dbReference type="PANTHER" id="PTHR43047:SF62">
    <property type="entry name" value="SENSOR HISTIDINE KINASE DPIB"/>
    <property type="match status" value="1"/>
</dbReference>
<dbReference type="SUPFAM" id="SSF47384">
    <property type="entry name" value="Homodimeric domain of signal transducing histidine kinase"/>
    <property type="match status" value="1"/>
</dbReference>
<protein>
    <recommendedName>
        <fullName evidence="2">histidine kinase</fullName>
        <ecNumber evidence="2">2.7.13.3</ecNumber>
    </recommendedName>
</protein>
<dbReference type="PROSITE" id="PS50110">
    <property type="entry name" value="RESPONSE_REGULATORY"/>
    <property type="match status" value="1"/>
</dbReference>
<evidence type="ECO:0000256" key="2">
    <source>
        <dbReference type="ARBA" id="ARBA00012438"/>
    </source>
</evidence>
<dbReference type="InterPro" id="IPR003661">
    <property type="entry name" value="HisK_dim/P_dom"/>
</dbReference>
<accession>A0ABP7SEA2</accession>
<dbReference type="InterPro" id="IPR029016">
    <property type="entry name" value="GAF-like_dom_sf"/>
</dbReference>
<reference evidence="10" key="1">
    <citation type="journal article" date="2019" name="Int. J. Syst. Evol. Microbiol.">
        <title>The Global Catalogue of Microorganisms (GCM) 10K type strain sequencing project: providing services to taxonomists for standard genome sequencing and annotation.</title>
        <authorList>
            <consortium name="The Broad Institute Genomics Platform"/>
            <consortium name="The Broad Institute Genome Sequencing Center for Infectious Disease"/>
            <person name="Wu L."/>
            <person name="Ma J."/>
        </authorList>
    </citation>
    <scope>NUCLEOTIDE SEQUENCE [LARGE SCALE GENOMIC DNA]</scope>
    <source>
        <strain evidence="10">JCM 16603</strain>
    </source>
</reference>
<dbReference type="SUPFAM" id="SSF55785">
    <property type="entry name" value="PYP-like sensor domain (PAS domain)"/>
    <property type="match status" value="1"/>
</dbReference>
<dbReference type="Pfam" id="PF02518">
    <property type="entry name" value="HATPase_c"/>
    <property type="match status" value="1"/>
</dbReference>
<dbReference type="CDD" id="cd00082">
    <property type="entry name" value="HisKA"/>
    <property type="match status" value="1"/>
</dbReference>
<dbReference type="Gene3D" id="3.30.565.10">
    <property type="entry name" value="Histidine kinase-like ATPase, C-terminal domain"/>
    <property type="match status" value="1"/>
</dbReference>
<dbReference type="SUPFAM" id="SSF55781">
    <property type="entry name" value="GAF domain-like"/>
    <property type="match status" value="2"/>
</dbReference>
<dbReference type="Gene3D" id="1.10.287.130">
    <property type="match status" value="1"/>
</dbReference>
<dbReference type="SMART" id="SM00448">
    <property type="entry name" value="REC"/>
    <property type="match status" value="1"/>
</dbReference>
<evidence type="ECO:0000256" key="1">
    <source>
        <dbReference type="ARBA" id="ARBA00000085"/>
    </source>
</evidence>
<name>A0ABP7SEA2_9SPHN</name>
<dbReference type="InterPro" id="IPR035965">
    <property type="entry name" value="PAS-like_dom_sf"/>
</dbReference>
<evidence type="ECO:0000313" key="10">
    <source>
        <dbReference type="Proteomes" id="UP001501310"/>
    </source>
</evidence>
<dbReference type="InterPro" id="IPR001789">
    <property type="entry name" value="Sig_transdc_resp-reg_receiver"/>
</dbReference>
<dbReference type="Pfam" id="PF08448">
    <property type="entry name" value="PAS_4"/>
    <property type="match status" value="1"/>
</dbReference>
<dbReference type="InterPro" id="IPR004358">
    <property type="entry name" value="Sig_transdc_His_kin-like_C"/>
</dbReference>
<dbReference type="InterPro" id="IPR036890">
    <property type="entry name" value="HATPase_C_sf"/>
</dbReference>
<evidence type="ECO:0000256" key="6">
    <source>
        <dbReference type="PROSITE-ProRule" id="PRU00169"/>
    </source>
</evidence>
<dbReference type="SUPFAM" id="SSF55874">
    <property type="entry name" value="ATPase domain of HSP90 chaperone/DNA topoisomerase II/histidine kinase"/>
    <property type="match status" value="1"/>
</dbReference>
<dbReference type="Pfam" id="PF00512">
    <property type="entry name" value="HisKA"/>
    <property type="match status" value="1"/>
</dbReference>
<dbReference type="SMART" id="SM00065">
    <property type="entry name" value="GAF"/>
    <property type="match status" value="2"/>
</dbReference>
<gene>
    <name evidence="9" type="ORF">GCM10022211_26370</name>
</gene>
<dbReference type="InterPro" id="IPR011006">
    <property type="entry name" value="CheY-like_superfamily"/>
</dbReference>
<dbReference type="InterPro" id="IPR003018">
    <property type="entry name" value="GAF"/>
</dbReference>
<dbReference type="PRINTS" id="PR00344">
    <property type="entry name" value="BCTRLSENSOR"/>
</dbReference>
<dbReference type="Pfam" id="PF00072">
    <property type="entry name" value="Response_reg"/>
    <property type="match status" value="1"/>
</dbReference>